<accession>S4VVA0</accession>
<gene>
    <name evidence="2" type="ORF">pdul_cds_1069</name>
</gene>
<feature type="compositionally biased region" description="Basic and acidic residues" evidence="1">
    <location>
        <begin position="11"/>
        <end position="33"/>
    </location>
</feature>
<evidence type="ECO:0000256" key="1">
    <source>
        <dbReference type="SAM" id="MobiDB-lite"/>
    </source>
</evidence>
<evidence type="ECO:0000313" key="2">
    <source>
        <dbReference type="EMBL" id="AGO83350.1"/>
    </source>
</evidence>
<dbReference type="GeneID" id="16512734"/>
<feature type="region of interest" description="Disordered" evidence="1">
    <location>
        <begin position="1"/>
        <end position="47"/>
    </location>
</feature>
<proteinExistence type="predicted"/>
<dbReference type="Proteomes" id="UP000201566">
    <property type="component" value="Segment"/>
</dbReference>
<dbReference type="EMBL" id="KC977570">
    <property type="protein sequence ID" value="AGO83350.1"/>
    <property type="molecule type" value="Genomic_DNA"/>
</dbReference>
<name>S4VVA0_9VIRU</name>
<reference evidence="2 3" key="1">
    <citation type="journal article" date="2013" name="Science">
        <title>Pandoraviruses: amoeba viruses with genomes up to 2.5 Mb reaching that of parasitic eukaryotes.</title>
        <authorList>
            <person name="Philippe N."/>
            <person name="Legendre M."/>
            <person name="Doutre G."/>
            <person name="Coute Y."/>
            <person name="Poirot O."/>
            <person name="Lescot M."/>
            <person name="Arslan D."/>
            <person name="Seltzer V."/>
            <person name="Bertaux L."/>
            <person name="Bruley C."/>
            <person name="Garin J."/>
            <person name="Claverie J.M."/>
            <person name="Abergel C."/>
        </authorList>
    </citation>
    <scope>NUCLEOTIDE SEQUENCE [LARGE SCALE GENOMIC DNA]</scope>
    <source>
        <strain evidence="2">Melbourne</strain>
    </source>
</reference>
<dbReference type="RefSeq" id="YP_008320019.1">
    <property type="nucleotide sequence ID" value="NC_021858.1"/>
</dbReference>
<protein>
    <submittedName>
        <fullName evidence="2">Uncharacterized protein</fullName>
    </submittedName>
</protein>
<organism evidence="2 3">
    <name type="scientific">Pandoravirus dulcis</name>
    <dbReference type="NCBI Taxonomy" id="1349409"/>
    <lineage>
        <taxon>Viruses</taxon>
        <taxon>Pandoravirus</taxon>
    </lineage>
</organism>
<sequence length="741" mass="80836">MATATVTATIGDDRDATEQRPTMEGDHVGEGKMDASPAGTEEDRQRQSYYERLASDPWEADRALGALQHEDSTEWIDEAAAILRAVCNRPATQQDGSEASRSTERHKVYGYRSLLKRLGIPSKRAHARCDSAINDLVALWTALRADPDAIATARSCLKVWPPSRTDIVNLIIDTASPCGRVFGTWWRKIALNKSSSHTALVAALAHAAHASGRRRAMVERRRQRDAAAEGGGDNNDRYLILCMPCVQRHDVAVLVRIARGREADEAGNVLGRMYRRKPTTDISDLPPPLPAPAVESLPTRLRPYAGMIPALLLVALSKSFEHDLCPDTDDEEDYEYWQNFVRNGGEDDDDYDDYSDGRRLLTDKDFFPRYPEHWTREPCDAVCSVIAEAAKSSIDGTNDSGIPPRVIQAHAPATATLHGARHAWLGECELERLLAVAAAQHALSLFASTRARYGWLADTDTRVHEDGPGPRYICASRTRSLLSQSRSAIVRSEARLASALPSLPVEVADPLAFDVWLAECADARDTTKNGYDDALFEVVGDDNTDGDGQSPQPADRLLDVARHWGFEPSAAQIREPRVLCGALARHAVVRAMPGGDRFAQPPTTPRVGPPLLTTAEHDAIVEVCMGPSHRRFLWTPDVDGLIDRVIEDDPWLSEAFGPDSAAPVAADVVVRVRAVVAEANEQYNVRVDGTTSEANNGIDTHCQILVALAALRSGHDDLCAKHIADGGSARAIGGPLDALYP</sequence>
<dbReference type="KEGG" id="vg:16512734"/>
<evidence type="ECO:0000313" key="3">
    <source>
        <dbReference type="Proteomes" id="UP000201566"/>
    </source>
</evidence>